<proteinExistence type="predicted"/>
<reference evidence="2 3" key="1">
    <citation type="submission" date="2024-02" db="EMBL/GenBank/DDBJ databases">
        <title>A nitrogen-fixing paenibacillus bacterium.</title>
        <authorList>
            <person name="Zhang W.L."/>
            <person name="Chen S.F."/>
        </authorList>
    </citation>
    <scope>NUCLEOTIDE SEQUENCE [LARGE SCALE GENOMIC DNA]</scope>
    <source>
        <strain evidence="2 3">M1</strain>
    </source>
</reference>
<dbReference type="Proteomes" id="UP001306950">
    <property type="component" value="Unassembled WGS sequence"/>
</dbReference>
<dbReference type="RefSeq" id="WP_331845938.1">
    <property type="nucleotide sequence ID" value="NZ_JAZHPZ010000003.1"/>
</dbReference>
<keyword evidence="1" id="KW-0472">Membrane</keyword>
<keyword evidence="1" id="KW-1133">Transmembrane helix</keyword>
<feature type="transmembrane region" description="Helical" evidence="1">
    <location>
        <begin position="69"/>
        <end position="87"/>
    </location>
</feature>
<organism evidence="2 3">
    <name type="scientific">Paenibacillus haidiansis</name>
    <dbReference type="NCBI Taxonomy" id="1574488"/>
    <lineage>
        <taxon>Bacteria</taxon>
        <taxon>Bacillati</taxon>
        <taxon>Bacillota</taxon>
        <taxon>Bacilli</taxon>
        <taxon>Bacillales</taxon>
        <taxon>Paenibacillaceae</taxon>
        <taxon>Paenibacillus</taxon>
    </lineage>
</organism>
<evidence type="ECO:0008006" key="4">
    <source>
        <dbReference type="Google" id="ProtNLM"/>
    </source>
</evidence>
<gene>
    <name evidence="2" type="ORF">V3851_07680</name>
</gene>
<accession>A0ABU7VPL7</accession>
<feature type="transmembrane region" description="Helical" evidence="1">
    <location>
        <begin position="99"/>
        <end position="126"/>
    </location>
</feature>
<keyword evidence="1" id="KW-0812">Transmembrane</keyword>
<evidence type="ECO:0000256" key="1">
    <source>
        <dbReference type="SAM" id="Phobius"/>
    </source>
</evidence>
<protein>
    <recommendedName>
        <fullName evidence="4">Transmembrane protein</fullName>
    </recommendedName>
</protein>
<dbReference type="EMBL" id="JAZHPZ010000003">
    <property type="protein sequence ID" value="MEF2965705.1"/>
    <property type="molecule type" value="Genomic_DNA"/>
</dbReference>
<sequence length="168" mass="18368">MKRASIIAGVAIGFMSVLFLLTVCKGAEVLLSEGANHRQAWHQAAGHGHPGYPVFMKAEEHTVTETNPAWIGLLQIGLLICGAALFIKATGLLKWAGAAFAALCTMSLLTPLWGLVVLTVVFLLYLRFKNNRKYTWPQASGALSSSFETSGSRGRFLDEWERETTKED</sequence>
<keyword evidence="3" id="KW-1185">Reference proteome</keyword>
<evidence type="ECO:0000313" key="3">
    <source>
        <dbReference type="Proteomes" id="UP001306950"/>
    </source>
</evidence>
<comment type="caution">
    <text evidence="2">The sequence shown here is derived from an EMBL/GenBank/DDBJ whole genome shotgun (WGS) entry which is preliminary data.</text>
</comment>
<evidence type="ECO:0000313" key="2">
    <source>
        <dbReference type="EMBL" id="MEF2965705.1"/>
    </source>
</evidence>
<name>A0ABU7VPL7_9BACL</name>